<dbReference type="GeneID" id="77731473"/>
<dbReference type="Proteomes" id="UP001164286">
    <property type="component" value="Unassembled WGS sequence"/>
</dbReference>
<evidence type="ECO:0000259" key="1">
    <source>
        <dbReference type="Pfam" id="PF12937"/>
    </source>
</evidence>
<dbReference type="InterPro" id="IPR036047">
    <property type="entry name" value="F-box-like_dom_sf"/>
</dbReference>
<proteinExistence type="predicted"/>
<accession>A0AA38LWR9</accession>
<name>A0AA38LWR9_9TREE</name>
<dbReference type="RefSeq" id="XP_052948447.1">
    <property type="nucleotide sequence ID" value="XM_053092268.1"/>
</dbReference>
<sequence length="364" mass="39761">MPTSLPPLARAIPHIPFPVEVYAIIIGFLDKPELAVCGRVSRSFYTLATALLYRSIDIESATDNPLFSFDTPSASKVRVGKESGRAKKGRTKARGVVAGSTTVPLVPLPDRFSYTKDLTIGTHYKYDCPSLPVLNMPNLTTLHIRGWCLDLCLPEPPFHFLDMGFAPRGHALTPKPTPCCPSITSLRPSRLVFNAPSMSAMGLWPSASNSFPPPWVTELVVPYTVRINTIRDGNVAHGVLGSLPDTVRKLSIVLKEGDGGWDQGLFLMAMVRIDGVELAPLTPSSLWKRIAGLSRGQAQVVEYIGVETIQAGHRGISTDGITREIRDAVKERGVAAGWEVAKAEARAEGIIFTTKEEYEKRQME</sequence>
<protein>
    <recommendedName>
        <fullName evidence="1">F-box domain-containing protein</fullName>
    </recommendedName>
</protein>
<comment type="caution">
    <text evidence="2">The sequence shown here is derived from an EMBL/GenBank/DDBJ whole genome shotgun (WGS) entry which is preliminary data.</text>
</comment>
<evidence type="ECO:0000313" key="3">
    <source>
        <dbReference type="Proteomes" id="UP001164286"/>
    </source>
</evidence>
<dbReference type="SUPFAM" id="SSF81383">
    <property type="entry name" value="F-box domain"/>
    <property type="match status" value="1"/>
</dbReference>
<gene>
    <name evidence="2" type="ORF">MKK02DRAFT_43071</name>
</gene>
<evidence type="ECO:0000313" key="2">
    <source>
        <dbReference type="EMBL" id="KAI9638670.1"/>
    </source>
</evidence>
<reference evidence="2" key="1">
    <citation type="journal article" date="2022" name="G3 (Bethesda)">
        <title>High quality genome of the basidiomycete yeast Dioszegia hungarica PDD-24b-2 isolated from cloud water.</title>
        <authorList>
            <person name="Jarrige D."/>
            <person name="Haridas S."/>
            <person name="Bleykasten-Grosshans C."/>
            <person name="Joly M."/>
            <person name="Nadalig T."/>
            <person name="Sancelme M."/>
            <person name="Vuilleumier S."/>
            <person name="Grigoriev I.V."/>
            <person name="Amato P."/>
            <person name="Bringel F."/>
        </authorList>
    </citation>
    <scope>NUCLEOTIDE SEQUENCE</scope>
    <source>
        <strain evidence="2">PDD-24b-2</strain>
    </source>
</reference>
<dbReference type="InterPro" id="IPR001810">
    <property type="entry name" value="F-box_dom"/>
</dbReference>
<organism evidence="2 3">
    <name type="scientific">Dioszegia hungarica</name>
    <dbReference type="NCBI Taxonomy" id="4972"/>
    <lineage>
        <taxon>Eukaryota</taxon>
        <taxon>Fungi</taxon>
        <taxon>Dikarya</taxon>
        <taxon>Basidiomycota</taxon>
        <taxon>Agaricomycotina</taxon>
        <taxon>Tremellomycetes</taxon>
        <taxon>Tremellales</taxon>
        <taxon>Bulleribasidiaceae</taxon>
        <taxon>Dioszegia</taxon>
    </lineage>
</organism>
<feature type="domain" description="F-box" evidence="1">
    <location>
        <begin position="18"/>
        <end position="58"/>
    </location>
</feature>
<keyword evidence="3" id="KW-1185">Reference proteome</keyword>
<dbReference type="EMBL" id="JAKWFO010000003">
    <property type="protein sequence ID" value="KAI9638670.1"/>
    <property type="molecule type" value="Genomic_DNA"/>
</dbReference>
<dbReference type="Pfam" id="PF12937">
    <property type="entry name" value="F-box-like"/>
    <property type="match status" value="1"/>
</dbReference>
<dbReference type="AlphaFoldDB" id="A0AA38LWR9"/>